<protein>
    <submittedName>
        <fullName evidence="1">Uncharacterized protein</fullName>
    </submittedName>
</protein>
<organism evidence="1 2">
    <name type="scientific">Oidiodendron maius (strain Zn)</name>
    <dbReference type="NCBI Taxonomy" id="913774"/>
    <lineage>
        <taxon>Eukaryota</taxon>
        <taxon>Fungi</taxon>
        <taxon>Dikarya</taxon>
        <taxon>Ascomycota</taxon>
        <taxon>Pezizomycotina</taxon>
        <taxon>Leotiomycetes</taxon>
        <taxon>Leotiomycetes incertae sedis</taxon>
        <taxon>Myxotrichaceae</taxon>
        <taxon>Oidiodendron</taxon>
    </lineage>
</organism>
<name>A0A0C3CVA7_OIDMZ</name>
<reference evidence="2" key="2">
    <citation type="submission" date="2015-01" db="EMBL/GenBank/DDBJ databases">
        <title>Evolutionary Origins and Diversification of the Mycorrhizal Mutualists.</title>
        <authorList>
            <consortium name="DOE Joint Genome Institute"/>
            <consortium name="Mycorrhizal Genomics Consortium"/>
            <person name="Kohler A."/>
            <person name="Kuo A."/>
            <person name="Nagy L.G."/>
            <person name="Floudas D."/>
            <person name="Copeland A."/>
            <person name="Barry K.W."/>
            <person name="Cichocki N."/>
            <person name="Veneault-Fourrey C."/>
            <person name="LaButti K."/>
            <person name="Lindquist E.A."/>
            <person name="Lipzen A."/>
            <person name="Lundell T."/>
            <person name="Morin E."/>
            <person name="Murat C."/>
            <person name="Riley R."/>
            <person name="Ohm R."/>
            <person name="Sun H."/>
            <person name="Tunlid A."/>
            <person name="Henrissat B."/>
            <person name="Grigoriev I.V."/>
            <person name="Hibbett D.S."/>
            <person name="Martin F."/>
        </authorList>
    </citation>
    <scope>NUCLEOTIDE SEQUENCE [LARGE SCALE GENOMIC DNA]</scope>
    <source>
        <strain evidence="2">Zn</strain>
    </source>
</reference>
<dbReference type="EMBL" id="KN832894">
    <property type="protein sequence ID" value="KIM93612.1"/>
    <property type="molecule type" value="Genomic_DNA"/>
</dbReference>
<reference evidence="1 2" key="1">
    <citation type="submission" date="2014-04" db="EMBL/GenBank/DDBJ databases">
        <authorList>
            <consortium name="DOE Joint Genome Institute"/>
            <person name="Kuo A."/>
            <person name="Martino E."/>
            <person name="Perotto S."/>
            <person name="Kohler A."/>
            <person name="Nagy L.G."/>
            <person name="Floudas D."/>
            <person name="Copeland A."/>
            <person name="Barry K.W."/>
            <person name="Cichocki N."/>
            <person name="Veneault-Fourrey C."/>
            <person name="LaButti K."/>
            <person name="Lindquist E.A."/>
            <person name="Lipzen A."/>
            <person name="Lundell T."/>
            <person name="Morin E."/>
            <person name="Murat C."/>
            <person name="Sun H."/>
            <person name="Tunlid A."/>
            <person name="Henrissat B."/>
            <person name="Grigoriev I.V."/>
            <person name="Hibbett D.S."/>
            <person name="Martin F."/>
            <person name="Nordberg H.P."/>
            <person name="Cantor M.N."/>
            <person name="Hua S.X."/>
        </authorList>
    </citation>
    <scope>NUCLEOTIDE SEQUENCE [LARGE SCALE GENOMIC DNA]</scope>
    <source>
        <strain evidence="1 2">Zn</strain>
    </source>
</reference>
<sequence>MALTAVIPRDSPKSSILVEVGKSSFDIGDQDATTFQAKYMEPECDNMGCDSGSPQSFQFVTDSDGTTDQGTATIQMSGYISNDSSVRQILLSSINTAMLHTGQCSKVSATKCIGDPAPLNPNPSKRESGPVALDCGDVSFGHCTIANFIQATLYGNDSSVKAQMTFQGSSVEPQGFDCGSFLGSIQDALGAIPLGDIGDTAGEVINGITAICHLIGI</sequence>
<dbReference type="AlphaFoldDB" id="A0A0C3CVA7"/>
<dbReference type="HOGENOM" id="CLU_1272641_0_0_1"/>
<proteinExistence type="predicted"/>
<keyword evidence="2" id="KW-1185">Reference proteome</keyword>
<dbReference type="InParanoid" id="A0A0C3CVA7"/>
<evidence type="ECO:0000313" key="1">
    <source>
        <dbReference type="EMBL" id="KIM93612.1"/>
    </source>
</evidence>
<gene>
    <name evidence="1" type="ORF">OIDMADRAFT_61539</name>
</gene>
<dbReference type="OrthoDB" id="3524454at2759"/>
<dbReference type="Proteomes" id="UP000054321">
    <property type="component" value="Unassembled WGS sequence"/>
</dbReference>
<evidence type="ECO:0000313" key="2">
    <source>
        <dbReference type="Proteomes" id="UP000054321"/>
    </source>
</evidence>
<accession>A0A0C3CVA7</accession>